<comment type="caution">
    <text evidence="2">The sequence shown here is derived from an EMBL/GenBank/DDBJ whole genome shotgun (WGS) entry which is preliminary data.</text>
</comment>
<sequence>MSEKGSGVGATEEEGSASVRHRGRHQSPDDSVLVAGHGASDGANLFGFTHLQQLGHDKRGRTLGGASLLSDSPETTPPPFPATSWTSIIIRTSLPDGPQGSSDGPLVRRNCHRHHSPGYPGAPEQQPPVHLNPRALRAIFAPGMSRYPHVHHVLRRRSGFRSGRVLRPLRRETNLMGSPDGHFRPPVICRGQRSQHPLVHQESEEFCIRLHFS</sequence>
<proteinExistence type="predicted"/>
<reference evidence="2" key="1">
    <citation type="submission" date="2020-08" db="EMBL/GenBank/DDBJ databases">
        <title>Multicomponent nature underlies the extraordinary mechanical properties of spider dragline silk.</title>
        <authorList>
            <person name="Kono N."/>
            <person name="Nakamura H."/>
            <person name="Mori M."/>
            <person name="Yoshida Y."/>
            <person name="Ohtoshi R."/>
            <person name="Malay A.D."/>
            <person name="Moran D.A.P."/>
            <person name="Tomita M."/>
            <person name="Numata K."/>
            <person name="Arakawa K."/>
        </authorList>
    </citation>
    <scope>NUCLEOTIDE SEQUENCE</scope>
</reference>
<evidence type="ECO:0000256" key="1">
    <source>
        <dbReference type="SAM" id="MobiDB-lite"/>
    </source>
</evidence>
<protein>
    <submittedName>
        <fullName evidence="2">Uncharacterized protein</fullName>
    </submittedName>
</protein>
<evidence type="ECO:0000313" key="2">
    <source>
        <dbReference type="EMBL" id="GFY56839.1"/>
    </source>
</evidence>
<dbReference type="EMBL" id="BMAV01011169">
    <property type="protein sequence ID" value="GFY56839.1"/>
    <property type="molecule type" value="Genomic_DNA"/>
</dbReference>
<gene>
    <name evidence="2" type="primary">AVEN_158724_1</name>
    <name evidence="2" type="ORF">TNIN_336741</name>
</gene>
<evidence type="ECO:0000313" key="3">
    <source>
        <dbReference type="Proteomes" id="UP000886998"/>
    </source>
</evidence>
<dbReference type="AlphaFoldDB" id="A0A8X7C9F8"/>
<feature type="region of interest" description="Disordered" evidence="1">
    <location>
        <begin position="1"/>
        <end position="36"/>
    </location>
</feature>
<organism evidence="2 3">
    <name type="scientific">Trichonephila inaurata madagascariensis</name>
    <dbReference type="NCBI Taxonomy" id="2747483"/>
    <lineage>
        <taxon>Eukaryota</taxon>
        <taxon>Metazoa</taxon>
        <taxon>Ecdysozoa</taxon>
        <taxon>Arthropoda</taxon>
        <taxon>Chelicerata</taxon>
        <taxon>Arachnida</taxon>
        <taxon>Araneae</taxon>
        <taxon>Araneomorphae</taxon>
        <taxon>Entelegynae</taxon>
        <taxon>Araneoidea</taxon>
        <taxon>Nephilidae</taxon>
        <taxon>Trichonephila</taxon>
        <taxon>Trichonephila inaurata</taxon>
    </lineage>
</organism>
<dbReference type="Proteomes" id="UP000886998">
    <property type="component" value="Unassembled WGS sequence"/>
</dbReference>
<keyword evidence="3" id="KW-1185">Reference proteome</keyword>
<accession>A0A8X7C9F8</accession>
<feature type="region of interest" description="Disordered" evidence="1">
    <location>
        <begin position="58"/>
        <end position="83"/>
    </location>
</feature>
<name>A0A8X7C9F8_9ARAC</name>
<dbReference type="OrthoDB" id="6437793at2759"/>